<dbReference type="Pfam" id="PF13349">
    <property type="entry name" value="DUF4097"/>
    <property type="match status" value="1"/>
</dbReference>
<evidence type="ECO:0000259" key="2">
    <source>
        <dbReference type="Pfam" id="PF13349"/>
    </source>
</evidence>
<gene>
    <name evidence="3" type="ORF">HALOF300_02904</name>
</gene>
<dbReference type="InterPro" id="IPR025164">
    <property type="entry name" value="Toastrack_DUF4097"/>
</dbReference>
<accession>A0A7M4DL88</accession>
<evidence type="ECO:0000313" key="3">
    <source>
        <dbReference type="EMBL" id="VZO37984.1"/>
    </source>
</evidence>
<protein>
    <recommendedName>
        <fullName evidence="2">DUF4097 domain-containing protein</fullName>
    </recommendedName>
</protein>
<feature type="compositionally biased region" description="Low complexity" evidence="1">
    <location>
        <begin position="250"/>
        <end position="264"/>
    </location>
</feature>
<dbReference type="AlphaFoldDB" id="A0A7M4DL88"/>
<feature type="domain" description="DUF4097" evidence="2">
    <location>
        <begin position="111"/>
        <end position="264"/>
    </location>
</feature>
<dbReference type="RefSeq" id="WP_156741623.1">
    <property type="nucleotide sequence ID" value="NZ_CACRYJ010000042.1"/>
</dbReference>
<evidence type="ECO:0000256" key="1">
    <source>
        <dbReference type="SAM" id="MobiDB-lite"/>
    </source>
</evidence>
<comment type="caution">
    <text evidence="3">The sequence shown here is derived from an EMBL/GenBank/DDBJ whole genome shotgun (WGS) entry which is preliminary data.</text>
</comment>
<organism evidence="3 4">
    <name type="scientific">Occultella aeris</name>
    <dbReference type="NCBI Taxonomy" id="2761496"/>
    <lineage>
        <taxon>Bacteria</taxon>
        <taxon>Bacillati</taxon>
        <taxon>Actinomycetota</taxon>
        <taxon>Actinomycetes</taxon>
        <taxon>Micrococcales</taxon>
        <taxon>Ruaniaceae</taxon>
        <taxon>Occultella</taxon>
    </lineage>
</organism>
<dbReference type="EMBL" id="CACRYJ010000042">
    <property type="protein sequence ID" value="VZO37984.1"/>
    <property type="molecule type" value="Genomic_DNA"/>
</dbReference>
<reference evidence="3 4" key="1">
    <citation type="submission" date="2019-11" db="EMBL/GenBank/DDBJ databases">
        <authorList>
            <person name="Criscuolo A."/>
        </authorList>
    </citation>
    <scope>NUCLEOTIDE SEQUENCE [LARGE SCALE GENOMIC DNA]</scope>
    <source>
        <strain evidence="3">CIP111667</strain>
    </source>
</reference>
<proteinExistence type="predicted"/>
<keyword evidence="4" id="KW-1185">Reference proteome</keyword>
<dbReference type="Proteomes" id="UP000419743">
    <property type="component" value="Unassembled WGS sequence"/>
</dbReference>
<feature type="region of interest" description="Disordered" evidence="1">
    <location>
        <begin position="228"/>
        <end position="283"/>
    </location>
</feature>
<name>A0A7M4DL88_9MICO</name>
<evidence type="ECO:0000313" key="4">
    <source>
        <dbReference type="Proteomes" id="UP000419743"/>
    </source>
</evidence>
<sequence length="283" mass="28068">MAATSRIVTGPESIEIAGADGVTEVRVQLIKGGAEVSSRAEPGLHIEIDEVDGAPLEVATDGARLTIGYPSIGWEGWLKRLTSFAADDRARVRIGVGPGIRVTAATVAAAVSVSDVAEDLTVNSASGPVRTERTTGSVTVRTASGPIVVGEHTGPANVTTVTGTTFVGGATPRLSVTTVSGDVAVSPTTPSSVVSVTGVSAAITVTLPPDVGLDLSVHGVSAPVVVDGVDRRGGSGPSSTSVSEPRGAGTSFVKVSTVTGSVSVVHDRSDAPEGDAGQIDGAG</sequence>